<dbReference type="AlphaFoldDB" id="A0A3B0T5T3"/>
<dbReference type="PRINTS" id="PR00420">
    <property type="entry name" value="RNGMNOXGNASE"/>
</dbReference>
<dbReference type="EMBL" id="UOEJ01000282">
    <property type="protein sequence ID" value="VAW07689.1"/>
    <property type="molecule type" value="Genomic_DNA"/>
</dbReference>
<dbReference type="PROSITE" id="PS51257">
    <property type="entry name" value="PROKAR_LIPOPROTEIN"/>
    <property type="match status" value="1"/>
</dbReference>
<dbReference type="Pfam" id="PF04820">
    <property type="entry name" value="Trp_halogenase"/>
    <property type="match status" value="1"/>
</dbReference>
<sequence>MTSESRKKIVIMGGGPAGVFCACSLVELGYHVTLITRPRPFPAWEGLSERPCTSLRHFGFNETLDSIGPMVVRFAHWNGQSIAQNREYIVDRRKFDRALLQDAENKGVEVIEGRVDRVEREKENWIISYTGPDGGMACHADFLVEARGRESKIGRQLAAGEGEFATGPATSALLKSYDVSSDFDAMTSVASFPDGWAWYLRDGKGTAILQIFVNSEKGELPPKTGLEEYFSELCQQLPEAGDWLRGASPRDDGVSVRAAAANKTTPVGGSDYLVVGDGSLALDPLS</sequence>
<feature type="non-terminal residue" evidence="3">
    <location>
        <position position="286"/>
    </location>
</feature>
<dbReference type="GO" id="GO:0004497">
    <property type="term" value="F:monooxygenase activity"/>
    <property type="evidence" value="ECO:0007669"/>
    <property type="project" value="UniProtKB-KW"/>
</dbReference>
<keyword evidence="1" id="KW-0560">Oxidoreductase</keyword>
<dbReference type="SUPFAM" id="SSF51905">
    <property type="entry name" value="FAD/NAD(P)-binding domain"/>
    <property type="match status" value="1"/>
</dbReference>
<reference evidence="3" key="1">
    <citation type="submission" date="2018-06" db="EMBL/GenBank/DDBJ databases">
        <authorList>
            <person name="Zhirakovskaya E."/>
        </authorList>
    </citation>
    <scope>NUCLEOTIDE SEQUENCE</scope>
</reference>
<evidence type="ECO:0000256" key="1">
    <source>
        <dbReference type="ARBA" id="ARBA00023002"/>
    </source>
</evidence>
<organism evidence="3">
    <name type="scientific">hydrothermal vent metagenome</name>
    <dbReference type="NCBI Taxonomy" id="652676"/>
    <lineage>
        <taxon>unclassified sequences</taxon>
        <taxon>metagenomes</taxon>
        <taxon>ecological metagenomes</taxon>
    </lineage>
</organism>
<proteinExistence type="predicted"/>
<gene>
    <name evidence="3" type="ORF">MNBD_ALPHA01-1614</name>
</gene>
<name>A0A3B0T5T3_9ZZZZ</name>
<dbReference type="InterPro" id="IPR006905">
    <property type="entry name" value="Flavin_halogenase"/>
</dbReference>
<evidence type="ECO:0000313" key="3">
    <source>
        <dbReference type="EMBL" id="VAW07689.1"/>
    </source>
</evidence>
<protein>
    <recommendedName>
        <fullName evidence="4">FAD-binding domain-containing protein</fullName>
    </recommendedName>
</protein>
<dbReference type="PANTHER" id="PTHR43747">
    <property type="entry name" value="FAD-BINDING PROTEIN"/>
    <property type="match status" value="1"/>
</dbReference>
<evidence type="ECO:0008006" key="4">
    <source>
        <dbReference type="Google" id="ProtNLM"/>
    </source>
</evidence>
<accession>A0A3B0T5T3</accession>
<dbReference type="InterPro" id="IPR036188">
    <property type="entry name" value="FAD/NAD-bd_sf"/>
</dbReference>
<evidence type="ECO:0000256" key="2">
    <source>
        <dbReference type="ARBA" id="ARBA00023033"/>
    </source>
</evidence>
<dbReference type="Gene3D" id="3.50.50.60">
    <property type="entry name" value="FAD/NAD(P)-binding domain"/>
    <property type="match status" value="1"/>
</dbReference>
<dbReference type="PANTHER" id="PTHR43747:SF5">
    <property type="entry name" value="FAD-BINDING DOMAIN-CONTAINING PROTEIN"/>
    <property type="match status" value="1"/>
</dbReference>
<dbReference type="InterPro" id="IPR050816">
    <property type="entry name" value="Flavin-dep_Halogenase_NPB"/>
</dbReference>
<keyword evidence="2" id="KW-0503">Monooxygenase</keyword>